<dbReference type="GO" id="GO:0004553">
    <property type="term" value="F:hydrolase activity, hydrolyzing O-glycosyl compounds"/>
    <property type="evidence" value="ECO:0007669"/>
    <property type="project" value="InterPro"/>
</dbReference>
<dbReference type="InterPro" id="IPR010502">
    <property type="entry name" value="Carb-bd_dom_fam9"/>
</dbReference>
<organism evidence="2 3">
    <name type="scientific">Ruminiclostridium cellobioparum subsp. termitidis CT1112</name>
    <dbReference type="NCBI Taxonomy" id="1195236"/>
    <lineage>
        <taxon>Bacteria</taxon>
        <taxon>Bacillati</taxon>
        <taxon>Bacillota</taxon>
        <taxon>Clostridia</taxon>
        <taxon>Eubacteriales</taxon>
        <taxon>Oscillospiraceae</taxon>
        <taxon>Ruminiclostridium</taxon>
    </lineage>
</organism>
<sequence length="209" mass="24261">MKYICKRTNEYLEIDGRLHKPVWGNAVEVSLRDNSTGKAPPRDTFVRLMWNDRFLYAGFRCQYETINATLTEFNDKLYNEDVVEIFIDDDRDKKTYIEIEVNPLNAVLHYSIHNITGRKIVAFARTEQVIQSAVIIDEVNKTFFVEMAIPFTEFATAGSIPPNPYDTWLFNLYRIDREVNGPIRYSALSPTGQDNFHMPSAFIEIEFGI</sequence>
<dbReference type="PATRIC" id="fig|1195236.3.peg.3430"/>
<evidence type="ECO:0000313" key="3">
    <source>
        <dbReference type="Proteomes" id="UP000014155"/>
    </source>
</evidence>
<proteinExistence type="predicted"/>
<dbReference type="AlphaFoldDB" id="S0FL03"/>
<comment type="caution">
    <text evidence="2">The sequence shown here is derived from an EMBL/GenBank/DDBJ whole genome shotgun (WGS) entry which is preliminary data.</text>
</comment>
<dbReference type="GO" id="GO:0030246">
    <property type="term" value="F:carbohydrate binding"/>
    <property type="evidence" value="ECO:0007669"/>
    <property type="project" value="InterPro"/>
</dbReference>
<dbReference type="RefSeq" id="WP_004627244.1">
    <property type="nucleotide sequence ID" value="NZ_AORV01000044.1"/>
</dbReference>
<protein>
    <recommendedName>
        <fullName evidence="1">Carbohydrate-binding domain-containing protein</fullName>
    </recommendedName>
</protein>
<feature type="domain" description="Carbohydrate-binding" evidence="1">
    <location>
        <begin position="14"/>
        <end position="154"/>
    </location>
</feature>
<dbReference type="Gene3D" id="2.60.40.1190">
    <property type="match status" value="1"/>
</dbReference>
<gene>
    <name evidence="2" type="ORF">CTER_3207</name>
</gene>
<dbReference type="GO" id="GO:0016052">
    <property type="term" value="P:carbohydrate catabolic process"/>
    <property type="evidence" value="ECO:0007669"/>
    <property type="project" value="InterPro"/>
</dbReference>
<name>S0FL03_RUMCE</name>
<dbReference type="SUPFAM" id="SSF49344">
    <property type="entry name" value="CBD9-like"/>
    <property type="match status" value="1"/>
</dbReference>
<evidence type="ECO:0000259" key="1">
    <source>
        <dbReference type="Pfam" id="PF06452"/>
    </source>
</evidence>
<dbReference type="Proteomes" id="UP000014155">
    <property type="component" value="Unassembled WGS sequence"/>
</dbReference>
<dbReference type="Pfam" id="PF06452">
    <property type="entry name" value="CBM9_1"/>
    <property type="match status" value="1"/>
</dbReference>
<dbReference type="eggNOG" id="COG2006">
    <property type="taxonomic scope" value="Bacteria"/>
</dbReference>
<dbReference type="EMBL" id="AORV01000044">
    <property type="protein sequence ID" value="EMS70996.1"/>
    <property type="molecule type" value="Genomic_DNA"/>
</dbReference>
<accession>S0FL03</accession>
<evidence type="ECO:0000313" key="2">
    <source>
        <dbReference type="EMBL" id="EMS70996.1"/>
    </source>
</evidence>
<reference evidence="2 3" key="1">
    <citation type="journal article" date="2013" name="Genome Announc.">
        <title>Draft Genome Sequence of the Cellulolytic, Mesophilic, Anaerobic Bacterium Clostridium termitidis Strain CT1112 (DSM 5398).</title>
        <authorList>
            <person name="Lal S."/>
            <person name="Ramachandran U."/>
            <person name="Zhang X."/>
            <person name="Munir R."/>
            <person name="Sparling R."/>
            <person name="Levin D.B."/>
        </authorList>
    </citation>
    <scope>NUCLEOTIDE SEQUENCE [LARGE SCALE GENOMIC DNA]</scope>
    <source>
        <strain evidence="2 3">CT1112</strain>
    </source>
</reference>
<dbReference type="CDD" id="cd09620">
    <property type="entry name" value="CBM9_like_3"/>
    <property type="match status" value="1"/>
</dbReference>
<keyword evidence="3" id="KW-1185">Reference proteome</keyword>